<dbReference type="EMBL" id="MNCJ02000329">
    <property type="protein sequence ID" value="KAF5767316.1"/>
    <property type="molecule type" value="Genomic_DNA"/>
</dbReference>
<name>A0A9K3E7J2_HELAN</name>
<gene>
    <name evidence="1" type="ORF">HanXRQr2_Chr14g0622881</name>
</gene>
<reference evidence="1" key="1">
    <citation type="journal article" date="2017" name="Nature">
        <title>The sunflower genome provides insights into oil metabolism, flowering and Asterid evolution.</title>
        <authorList>
            <person name="Badouin H."/>
            <person name="Gouzy J."/>
            <person name="Grassa C.J."/>
            <person name="Murat F."/>
            <person name="Staton S.E."/>
            <person name="Cottret L."/>
            <person name="Lelandais-Briere C."/>
            <person name="Owens G.L."/>
            <person name="Carrere S."/>
            <person name="Mayjonade B."/>
            <person name="Legrand L."/>
            <person name="Gill N."/>
            <person name="Kane N.C."/>
            <person name="Bowers J.E."/>
            <person name="Hubner S."/>
            <person name="Bellec A."/>
            <person name="Berard A."/>
            <person name="Berges H."/>
            <person name="Blanchet N."/>
            <person name="Boniface M.C."/>
            <person name="Brunel D."/>
            <person name="Catrice O."/>
            <person name="Chaidir N."/>
            <person name="Claudel C."/>
            <person name="Donnadieu C."/>
            <person name="Faraut T."/>
            <person name="Fievet G."/>
            <person name="Helmstetter N."/>
            <person name="King M."/>
            <person name="Knapp S.J."/>
            <person name="Lai Z."/>
            <person name="Le Paslier M.C."/>
            <person name="Lippi Y."/>
            <person name="Lorenzon L."/>
            <person name="Mandel J.R."/>
            <person name="Marage G."/>
            <person name="Marchand G."/>
            <person name="Marquand E."/>
            <person name="Bret-Mestries E."/>
            <person name="Morien E."/>
            <person name="Nambeesan S."/>
            <person name="Nguyen T."/>
            <person name="Pegot-Espagnet P."/>
            <person name="Pouilly N."/>
            <person name="Raftis F."/>
            <person name="Sallet E."/>
            <person name="Schiex T."/>
            <person name="Thomas J."/>
            <person name="Vandecasteele C."/>
            <person name="Vares D."/>
            <person name="Vear F."/>
            <person name="Vautrin S."/>
            <person name="Crespi M."/>
            <person name="Mangin B."/>
            <person name="Burke J.M."/>
            <person name="Salse J."/>
            <person name="Munos S."/>
            <person name="Vincourt P."/>
            <person name="Rieseberg L.H."/>
            <person name="Langlade N.B."/>
        </authorList>
    </citation>
    <scope>NUCLEOTIDE SEQUENCE</scope>
    <source>
        <tissue evidence="1">Leaves</tissue>
    </source>
</reference>
<proteinExistence type="predicted"/>
<evidence type="ECO:0000313" key="1">
    <source>
        <dbReference type="EMBL" id="KAF5767316.1"/>
    </source>
</evidence>
<dbReference type="AlphaFoldDB" id="A0A9K3E7J2"/>
<dbReference type="Gramene" id="mRNA:HanXRQr2_Chr14g0622881">
    <property type="protein sequence ID" value="mRNA:HanXRQr2_Chr14g0622881"/>
    <property type="gene ID" value="HanXRQr2_Chr14g0622881"/>
</dbReference>
<comment type="caution">
    <text evidence="1">The sequence shown here is derived from an EMBL/GenBank/DDBJ whole genome shotgun (WGS) entry which is preliminary data.</text>
</comment>
<evidence type="ECO:0000313" key="2">
    <source>
        <dbReference type="Proteomes" id="UP000215914"/>
    </source>
</evidence>
<organism evidence="1 2">
    <name type="scientific">Helianthus annuus</name>
    <name type="common">Common sunflower</name>
    <dbReference type="NCBI Taxonomy" id="4232"/>
    <lineage>
        <taxon>Eukaryota</taxon>
        <taxon>Viridiplantae</taxon>
        <taxon>Streptophyta</taxon>
        <taxon>Embryophyta</taxon>
        <taxon>Tracheophyta</taxon>
        <taxon>Spermatophyta</taxon>
        <taxon>Magnoliopsida</taxon>
        <taxon>eudicotyledons</taxon>
        <taxon>Gunneridae</taxon>
        <taxon>Pentapetalae</taxon>
        <taxon>asterids</taxon>
        <taxon>campanulids</taxon>
        <taxon>Asterales</taxon>
        <taxon>Asteraceae</taxon>
        <taxon>Asteroideae</taxon>
        <taxon>Heliantheae alliance</taxon>
        <taxon>Heliantheae</taxon>
        <taxon>Helianthus</taxon>
    </lineage>
</organism>
<protein>
    <submittedName>
        <fullName evidence="1">Uncharacterized protein</fullName>
    </submittedName>
</protein>
<accession>A0A9K3E7J2</accession>
<sequence>MVSDRGTGAVDLLGCSEPSPRPSITDLGVTLCPTHKSARFESSYLHFTHINGLANHWLLFKVKARLE</sequence>
<reference evidence="1" key="2">
    <citation type="submission" date="2020-06" db="EMBL/GenBank/DDBJ databases">
        <title>Helianthus annuus Genome sequencing and assembly Release 2.</title>
        <authorList>
            <person name="Gouzy J."/>
            <person name="Langlade N."/>
            <person name="Munos S."/>
        </authorList>
    </citation>
    <scope>NUCLEOTIDE SEQUENCE</scope>
    <source>
        <tissue evidence="1">Leaves</tissue>
    </source>
</reference>
<dbReference type="Proteomes" id="UP000215914">
    <property type="component" value="Unassembled WGS sequence"/>
</dbReference>
<keyword evidence="2" id="KW-1185">Reference proteome</keyword>